<feature type="compositionally biased region" description="Low complexity" evidence="1">
    <location>
        <begin position="251"/>
        <end position="276"/>
    </location>
</feature>
<accession>A0A195F8G9</accession>
<feature type="region of interest" description="Disordered" evidence="1">
    <location>
        <begin position="222"/>
        <end position="280"/>
    </location>
</feature>
<dbReference type="AlphaFoldDB" id="A0A195F8G9"/>
<gene>
    <name evidence="2" type="ORF">ALC56_08524</name>
</gene>
<name>A0A195F8G9_9HYME</name>
<feature type="region of interest" description="Disordered" evidence="1">
    <location>
        <begin position="408"/>
        <end position="428"/>
    </location>
</feature>
<reference evidence="2 3" key="1">
    <citation type="submission" date="2016-03" db="EMBL/GenBank/DDBJ databases">
        <title>Trachymyrmex septentrionalis WGS genome.</title>
        <authorList>
            <person name="Nygaard S."/>
            <person name="Hu H."/>
            <person name="Boomsma J."/>
            <person name="Zhang G."/>
        </authorList>
    </citation>
    <scope>NUCLEOTIDE SEQUENCE [LARGE SCALE GENOMIC DNA]</scope>
    <source>
        <strain evidence="2">Tsep2-gDNA-1</strain>
        <tissue evidence="2">Whole body</tissue>
    </source>
</reference>
<organism evidence="2 3">
    <name type="scientific">Trachymyrmex septentrionalis</name>
    <dbReference type="NCBI Taxonomy" id="34720"/>
    <lineage>
        <taxon>Eukaryota</taxon>
        <taxon>Metazoa</taxon>
        <taxon>Ecdysozoa</taxon>
        <taxon>Arthropoda</taxon>
        <taxon>Hexapoda</taxon>
        <taxon>Insecta</taxon>
        <taxon>Pterygota</taxon>
        <taxon>Neoptera</taxon>
        <taxon>Endopterygota</taxon>
        <taxon>Hymenoptera</taxon>
        <taxon>Apocrita</taxon>
        <taxon>Aculeata</taxon>
        <taxon>Formicoidea</taxon>
        <taxon>Formicidae</taxon>
        <taxon>Myrmicinae</taxon>
        <taxon>Trachymyrmex</taxon>
    </lineage>
</organism>
<protein>
    <submittedName>
        <fullName evidence="2">Uncharacterized protein</fullName>
    </submittedName>
</protein>
<dbReference type="Proteomes" id="UP000078541">
    <property type="component" value="Unassembled WGS sequence"/>
</dbReference>
<evidence type="ECO:0000313" key="3">
    <source>
        <dbReference type="Proteomes" id="UP000078541"/>
    </source>
</evidence>
<evidence type="ECO:0000313" key="2">
    <source>
        <dbReference type="EMBL" id="KYN36733.1"/>
    </source>
</evidence>
<evidence type="ECO:0000256" key="1">
    <source>
        <dbReference type="SAM" id="MobiDB-lite"/>
    </source>
</evidence>
<proteinExistence type="predicted"/>
<sequence>MIRVWENLVRIGDIHPPRVRSDIPMRRQLKSLASIHVQFASGVSKRYHECAGFPYRSTPESASLRGTVVEENGVGQPLRKDWILSLNCKAAFSKFNARSEGSRSPFPEVVADYPTSMSTSTSTDDATAVRTPMSFPLRSFRRGDEERGWKFNPECQLSRRIGYRLGEQRRGREGCARGNETDPAFSAALLKADRAESVMGFSCGNEKRGWRNELMDWHVPRKIAAPPDDSNEGANELTPDRSCTADGGTESNSSSSSSGNDKGNGETTVTEAEAATPVDWDDCNGEGGVLCRKAEVHISGRMLPRWDVEMARVAYPSCSPLALAAPQRERTTSGRTKVTDGKRDFVVPMGTDCFARWDYERIARGRRLAMNDVQDGHENSKDCKGETEGCQWHVLDELCSDWSSVDLDEPTNQAVNGNEAKPKRMMVL</sequence>
<keyword evidence="3" id="KW-1185">Reference proteome</keyword>
<dbReference type="EMBL" id="KQ981727">
    <property type="protein sequence ID" value="KYN36733.1"/>
    <property type="molecule type" value="Genomic_DNA"/>
</dbReference>